<dbReference type="AlphaFoldDB" id="A0AAD5PLA4"/>
<evidence type="ECO:0000259" key="1">
    <source>
        <dbReference type="PROSITE" id="PS50181"/>
    </source>
</evidence>
<dbReference type="SMART" id="SM00256">
    <property type="entry name" value="FBOX"/>
    <property type="match status" value="1"/>
</dbReference>
<dbReference type="EMBL" id="JAIXMP010000002">
    <property type="protein sequence ID" value="KAI9276902.1"/>
    <property type="molecule type" value="Genomic_DNA"/>
</dbReference>
<dbReference type="Proteomes" id="UP001209540">
    <property type="component" value="Unassembled WGS sequence"/>
</dbReference>
<accession>A0AAD5PLA4</accession>
<reference evidence="2" key="2">
    <citation type="submission" date="2023-02" db="EMBL/GenBank/DDBJ databases">
        <authorList>
            <consortium name="DOE Joint Genome Institute"/>
            <person name="Mondo S.J."/>
            <person name="Chang Y."/>
            <person name="Wang Y."/>
            <person name="Ahrendt S."/>
            <person name="Andreopoulos W."/>
            <person name="Barry K."/>
            <person name="Beard J."/>
            <person name="Benny G.L."/>
            <person name="Blankenship S."/>
            <person name="Bonito G."/>
            <person name="Cuomo C."/>
            <person name="Desiro A."/>
            <person name="Gervers K.A."/>
            <person name="Hundley H."/>
            <person name="Kuo A."/>
            <person name="LaButti K."/>
            <person name="Lang B.F."/>
            <person name="Lipzen A."/>
            <person name="O'Donnell K."/>
            <person name="Pangilinan J."/>
            <person name="Reynolds N."/>
            <person name="Sandor L."/>
            <person name="Smith M.W."/>
            <person name="Tsang A."/>
            <person name="Grigoriev I.V."/>
            <person name="Stajich J.E."/>
            <person name="Spatafora J.W."/>
        </authorList>
    </citation>
    <scope>NUCLEOTIDE SEQUENCE</scope>
    <source>
        <strain evidence="2">RSA 2281</strain>
    </source>
</reference>
<dbReference type="SUPFAM" id="SSF81383">
    <property type="entry name" value="F-box domain"/>
    <property type="match status" value="1"/>
</dbReference>
<gene>
    <name evidence="2" type="ORF">BDA99DRAFT_494389</name>
</gene>
<evidence type="ECO:0000313" key="2">
    <source>
        <dbReference type="EMBL" id="KAI9276902.1"/>
    </source>
</evidence>
<organism evidence="2 3">
    <name type="scientific">Phascolomyces articulosus</name>
    <dbReference type="NCBI Taxonomy" id="60185"/>
    <lineage>
        <taxon>Eukaryota</taxon>
        <taxon>Fungi</taxon>
        <taxon>Fungi incertae sedis</taxon>
        <taxon>Mucoromycota</taxon>
        <taxon>Mucoromycotina</taxon>
        <taxon>Mucoromycetes</taxon>
        <taxon>Mucorales</taxon>
        <taxon>Lichtheimiaceae</taxon>
        <taxon>Phascolomyces</taxon>
    </lineage>
</organism>
<proteinExistence type="predicted"/>
<sequence>MLMFQLRTEAFAKEGRYKQELQDAQATMTYAPADTGGYVLTARRYICQGYQKRALDVLNTGLEQVPHTHSDYITLLQEKDIPQKGLDHCVDFFIRLPYDIICHVINYIPTSTIINCSRVFSAWSSLILKHPVLWRDIHTYAVECPTSEPHPYQLLRSISHYVDTFRRFPSGKSSCSTMS</sequence>
<dbReference type="InterPro" id="IPR001810">
    <property type="entry name" value="F-box_dom"/>
</dbReference>
<dbReference type="Gene3D" id="1.20.1280.50">
    <property type="match status" value="1"/>
</dbReference>
<dbReference type="Pfam" id="PF00646">
    <property type="entry name" value="F-box"/>
    <property type="match status" value="1"/>
</dbReference>
<name>A0AAD5PLA4_9FUNG</name>
<keyword evidence="3" id="KW-1185">Reference proteome</keyword>
<dbReference type="InterPro" id="IPR036047">
    <property type="entry name" value="F-box-like_dom_sf"/>
</dbReference>
<feature type="domain" description="F-box" evidence="1">
    <location>
        <begin position="90"/>
        <end position="137"/>
    </location>
</feature>
<protein>
    <recommendedName>
        <fullName evidence="1">F-box domain-containing protein</fullName>
    </recommendedName>
</protein>
<reference evidence="2" key="1">
    <citation type="journal article" date="2022" name="IScience">
        <title>Evolution of zygomycete secretomes and the origins of terrestrial fungal ecologies.</title>
        <authorList>
            <person name="Chang Y."/>
            <person name="Wang Y."/>
            <person name="Mondo S."/>
            <person name="Ahrendt S."/>
            <person name="Andreopoulos W."/>
            <person name="Barry K."/>
            <person name="Beard J."/>
            <person name="Benny G.L."/>
            <person name="Blankenship S."/>
            <person name="Bonito G."/>
            <person name="Cuomo C."/>
            <person name="Desiro A."/>
            <person name="Gervers K.A."/>
            <person name="Hundley H."/>
            <person name="Kuo A."/>
            <person name="LaButti K."/>
            <person name="Lang B.F."/>
            <person name="Lipzen A."/>
            <person name="O'Donnell K."/>
            <person name="Pangilinan J."/>
            <person name="Reynolds N."/>
            <person name="Sandor L."/>
            <person name="Smith M.E."/>
            <person name="Tsang A."/>
            <person name="Grigoriev I.V."/>
            <person name="Stajich J.E."/>
            <person name="Spatafora J.W."/>
        </authorList>
    </citation>
    <scope>NUCLEOTIDE SEQUENCE</scope>
    <source>
        <strain evidence="2">RSA 2281</strain>
    </source>
</reference>
<dbReference type="PROSITE" id="PS50181">
    <property type="entry name" value="FBOX"/>
    <property type="match status" value="1"/>
</dbReference>
<comment type="caution">
    <text evidence="2">The sequence shown here is derived from an EMBL/GenBank/DDBJ whole genome shotgun (WGS) entry which is preliminary data.</text>
</comment>
<evidence type="ECO:0000313" key="3">
    <source>
        <dbReference type="Proteomes" id="UP001209540"/>
    </source>
</evidence>